<evidence type="ECO:0000313" key="2">
    <source>
        <dbReference type="Proteomes" id="UP000230607"/>
    </source>
</evidence>
<reference evidence="2" key="1">
    <citation type="submission" date="2017-03" db="EMBL/GenBank/DDBJ databases">
        <authorList>
            <person name="Herbold C."/>
        </authorList>
    </citation>
    <scope>NUCLEOTIDE SEQUENCE [LARGE SCALE GENOMIC DNA]</scope>
</reference>
<dbReference type="EMBL" id="LT841358">
    <property type="protein sequence ID" value="SMH71832.1"/>
    <property type="molecule type" value="Genomic_DNA"/>
</dbReference>
<dbReference type="Gene3D" id="1.10.10.10">
    <property type="entry name" value="Winged helix-like DNA-binding domain superfamily/Winged helix DNA-binding domain"/>
    <property type="match status" value="1"/>
</dbReference>
<dbReference type="Proteomes" id="UP000230607">
    <property type="component" value="Chromosome 1"/>
</dbReference>
<protein>
    <recommendedName>
        <fullName evidence="3">HTH arsR-type domain-containing protein</fullName>
    </recommendedName>
</protein>
<dbReference type="CDD" id="cd00090">
    <property type="entry name" value="HTH_ARSR"/>
    <property type="match status" value="1"/>
</dbReference>
<dbReference type="SUPFAM" id="SSF46785">
    <property type="entry name" value="Winged helix' DNA-binding domain"/>
    <property type="match status" value="1"/>
</dbReference>
<evidence type="ECO:0008006" key="3">
    <source>
        <dbReference type="Google" id="ProtNLM"/>
    </source>
</evidence>
<name>A0A2H1FGL5_9ARCH</name>
<sequence length="131" mass="14682">MGNFIYNSTEIIHMKKKISGNRALQSGPLESVFPGSTSKILDFLATFKDWDYSVSDIAKNSGISFKTALNEIKNLEQQGVIFRTRTVGKAIMYKLNLDSKQGYYIGKLIFELATKRSLESSETKTKTKVTA</sequence>
<organism evidence="1 2">
    <name type="scientific">Candidatus Nitrosotalea okcheonensis</name>
    <dbReference type="NCBI Taxonomy" id="1903276"/>
    <lineage>
        <taxon>Archaea</taxon>
        <taxon>Nitrososphaerota</taxon>
        <taxon>Nitrososphaeria</taxon>
        <taxon>Nitrosotaleales</taxon>
        <taxon>Nitrosotaleaceae</taxon>
        <taxon>Nitrosotalea</taxon>
    </lineage>
</organism>
<dbReference type="InterPro" id="IPR011991">
    <property type="entry name" value="ArsR-like_HTH"/>
</dbReference>
<dbReference type="InterPro" id="IPR036390">
    <property type="entry name" value="WH_DNA-bd_sf"/>
</dbReference>
<dbReference type="AlphaFoldDB" id="A0A2H1FGL5"/>
<proteinExistence type="predicted"/>
<keyword evidence="2" id="KW-1185">Reference proteome</keyword>
<accession>A0A2H1FGL5</accession>
<gene>
    <name evidence="1" type="ORF">NCS_11644</name>
</gene>
<dbReference type="InterPro" id="IPR036388">
    <property type="entry name" value="WH-like_DNA-bd_sf"/>
</dbReference>
<evidence type="ECO:0000313" key="1">
    <source>
        <dbReference type="EMBL" id="SMH71832.1"/>
    </source>
</evidence>